<organism evidence="6 7">
    <name type="scientific">Pseudomonas jessenii</name>
    <dbReference type="NCBI Taxonomy" id="77298"/>
    <lineage>
        <taxon>Bacteria</taxon>
        <taxon>Pseudomonadati</taxon>
        <taxon>Pseudomonadota</taxon>
        <taxon>Gammaproteobacteria</taxon>
        <taxon>Pseudomonadales</taxon>
        <taxon>Pseudomonadaceae</taxon>
        <taxon>Pseudomonas</taxon>
    </lineage>
</organism>
<dbReference type="OrthoDB" id="5389341at2"/>
<feature type="domain" description="3-hydroxyacyl-CoA dehydrogenase NAD binding" evidence="5">
    <location>
        <begin position="5"/>
        <end position="181"/>
    </location>
</feature>
<evidence type="ECO:0000256" key="1">
    <source>
        <dbReference type="ARBA" id="ARBA00023002"/>
    </source>
</evidence>
<evidence type="ECO:0000259" key="4">
    <source>
        <dbReference type="Pfam" id="PF00725"/>
    </source>
</evidence>
<dbReference type="InterPro" id="IPR006108">
    <property type="entry name" value="3HC_DH_C"/>
</dbReference>
<protein>
    <submittedName>
        <fullName evidence="6">3-hydroxybutyryl-CoA dehydrogenase</fullName>
    </submittedName>
</protein>
<keyword evidence="1" id="KW-0560">Oxidoreductase</keyword>
<dbReference type="GO" id="GO:0070403">
    <property type="term" value="F:NAD+ binding"/>
    <property type="evidence" value="ECO:0007669"/>
    <property type="project" value="InterPro"/>
</dbReference>
<dbReference type="Pfam" id="PF00725">
    <property type="entry name" value="3HCDH"/>
    <property type="match status" value="1"/>
</dbReference>
<feature type="site" description="Important for catalytic activity" evidence="3">
    <location>
        <position position="140"/>
    </location>
</feature>
<dbReference type="RefSeq" id="WP_110656814.1">
    <property type="nucleotide sequence ID" value="NZ_PDLL01000003.1"/>
</dbReference>
<dbReference type="InterPro" id="IPR008927">
    <property type="entry name" value="6-PGluconate_DH-like_C_sf"/>
</dbReference>
<feature type="domain" description="3-hydroxyacyl-CoA dehydrogenase C-terminal" evidence="4">
    <location>
        <begin position="185"/>
        <end position="276"/>
    </location>
</feature>
<evidence type="ECO:0000256" key="2">
    <source>
        <dbReference type="ARBA" id="ARBA00023027"/>
    </source>
</evidence>
<dbReference type="SUPFAM" id="SSF48179">
    <property type="entry name" value="6-phosphogluconate dehydrogenase C-terminal domain-like"/>
    <property type="match status" value="1"/>
</dbReference>
<keyword evidence="2" id="KW-0520">NAD</keyword>
<accession>A0A2W0EVT8</accession>
<dbReference type="PANTHER" id="PTHR48075:SF5">
    <property type="entry name" value="3-HYDROXYBUTYRYL-COA DEHYDROGENASE"/>
    <property type="match status" value="1"/>
</dbReference>
<sequence>MNLQHIGVVGAGSMGNGIAQICALADIHVTLLGVTEDALQKAVAAIGKNLDHLIAKGELSEAQKLAALNNIHVQTDFTSLYNAQLVIEAATENFDWKLQVLQQIEKQVSSQCVIASTSSSFSVTHLAISLNQPERVIGLHFFNPESVMGLIEVIRGLQTSDATHALVLDLAAALGKTAITAGNHRILVPIINDAIQEFQDGLTSAKDIDARMRLGCDQPIGPLALADLIGLDTVLTILEAFYNGFNDSNYRPAPLLKEMVAAGYLGLKTGHGFHAYT</sequence>
<dbReference type="SUPFAM" id="SSF51735">
    <property type="entry name" value="NAD(P)-binding Rossmann-fold domains"/>
    <property type="match status" value="1"/>
</dbReference>
<dbReference type="Gene3D" id="3.40.50.720">
    <property type="entry name" value="NAD(P)-binding Rossmann-like Domain"/>
    <property type="match status" value="1"/>
</dbReference>
<evidence type="ECO:0000256" key="3">
    <source>
        <dbReference type="PIRSR" id="PIRSR000105-1"/>
    </source>
</evidence>
<dbReference type="InterPro" id="IPR006176">
    <property type="entry name" value="3-OHacyl-CoA_DH_NAD-bd"/>
</dbReference>
<proteinExistence type="predicted"/>
<dbReference type="Pfam" id="PF02737">
    <property type="entry name" value="3HCDH_N"/>
    <property type="match status" value="1"/>
</dbReference>
<evidence type="ECO:0000259" key="5">
    <source>
        <dbReference type="Pfam" id="PF02737"/>
    </source>
</evidence>
<dbReference type="InterPro" id="IPR036291">
    <property type="entry name" value="NAD(P)-bd_dom_sf"/>
</dbReference>
<name>A0A2W0EVT8_PSEJE</name>
<evidence type="ECO:0000313" key="6">
    <source>
        <dbReference type="EMBL" id="PYY72500.1"/>
    </source>
</evidence>
<dbReference type="PANTHER" id="PTHR48075">
    <property type="entry name" value="3-HYDROXYACYL-COA DEHYDROGENASE FAMILY PROTEIN"/>
    <property type="match status" value="1"/>
</dbReference>
<dbReference type="AlphaFoldDB" id="A0A2W0EVT8"/>
<dbReference type="EMBL" id="PDLL01000003">
    <property type="protein sequence ID" value="PYY72500.1"/>
    <property type="molecule type" value="Genomic_DNA"/>
</dbReference>
<dbReference type="GO" id="GO:0016616">
    <property type="term" value="F:oxidoreductase activity, acting on the CH-OH group of donors, NAD or NADP as acceptor"/>
    <property type="evidence" value="ECO:0007669"/>
    <property type="project" value="InterPro"/>
</dbReference>
<dbReference type="Proteomes" id="UP000247437">
    <property type="component" value="Unassembled WGS sequence"/>
</dbReference>
<dbReference type="InterPro" id="IPR013328">
    <property type="entry name" value="6PGD_dom2"/>
</dbReference>
<dbReference type="Gene3D" id="1.10.1040.10">
    <property type="entry name" value="N-(1-d-carboxylethyl)-l-norvaline Dehydrogenase, domain 2"/>
    <property type="match status" value="1"/>
</dbReference>
<dbReference type="PIRSF" id="PIRSF000105">
    <property type="entry name" value="HCDH"/>
    <property type="match status" value="1"/>
</dbReference>
<comment type="caution">
    <text evidence="6">The sequence shown here is derived from an EMBL/GenBank/DDBJ whole genome shotgun (WGS) entry which is preliminary data.</text>
</comment>
<reference evidence="6 7" key="1">
    <citation type="journal article" date="2018" name="Appl. Microbiol. Biotechnol.">
        <title>Characterization of the caprolactam degradation pathway in Pseudomonas jessenii using mass spectrometry-based proteomics.</title>
        <authorList>
            <person name="Otzen M."/>
            <person name="Palacio C."/>
            <person name="Janssen D.B."/>
        </authorList>
    </citation>
    <scope>NUCLEOTIDE SEQUENCE [LARGE SCALE GENOMIC DNA]</scope>
    <source>
        <strain evidence="6 7">GO3</strain>
    </source>
</reference>
<evidence type="ECO:0000313" key="7">
    <source>
        <dbReference type="Proteomes" id="UP000247437"/>
    </source>
</evidence>
<gene>
    <name evidence="6" type="ORF">CRX42_00715</name>
</gene>
<dbReference type="GO" id="GO:0006631">
    <property type="term" value="P:fatty acid metabolic process"/>
    <property type="evidence" value="ECO:0007669"/>
    <property type="project" value="InterPro"/>
</dbReference>
<dbReference type="InterPro" id="IPR022694">
    <property type="entry name" value="3-OHacyl-CoA_DH"/>
</dbReference>
<dbReference type="FunFam" id="3.40.50.720:FF:000009">
    <property type="entry name" value="Fatty oxidation complex, alpha subunit"/>
    <property type="match status" value="1"/>
</dbReference>